<dbReference type="PROSITE" id="PS50862">
    <property type="entry name" value="AA_TRNA_LIGASE_II"/>
    <property type="match status" value="1"/>
</dbReference>
<dbReference type="GeneTree" id="ENSGT00940000158071"/>
<dbReference type="Gene3D" id="3.30.930.10">
    <property type="entry name" value="Bira Bifunctional Protein, Domain 2"/>
    <property type="match status" value="1"/>
</dbReference>
<dbReference type="EC" id="6.1.1.20" evidence="1"/>
<dbReference type="Pfam" id="PF01409">
    <property type="entry name" value="tRNA-synt_2d"/>
    <property type="match status" value="2"/>
</dbReference>
<evidence type="ECO:0000256" key="7">
    <source>
        <dbReference type="ARBA" id="ARBA00049255"/>
    </source>
</evidence>
<evidence type="ECO:0000256" key="3">
    <source>
        <dbReference type="ARBA" id="ARBA00022741"/>
    </source>
</evidence>
<evidence type="ECO:0000313" key="10">
    <source>
        <dbReference type="Proteomes" id="UP000016666"/>
    </source>
</evidence>
<organism evidence="9 10">
    <name type="scientific">Anas platyrhynchos platyrhynchos</name>
    <name type="common">Northern mallard</name>
    <dbReference type="NCBI Taxonomy" id="8840"/>
    <lineage>
        <taxon>Eukaryota</taxon>
        <taxon>Metazoa</taxon>
        <taxon>Chordata</taxon>
        <taxon>Craniata</taxon>
        <taxon>Vertebrata</taxon>
        <taxon>Euteleostomi</taxon>
        <taxon>Archelosauria</taxon>
        <taxon>Archosauria</taxon>
        <taxon>Dinosauria</taxon>
        <taxon>Saurischia</taxon>
        <taxon>Theropoda</taxon>
        <taxon>Coelurosauria</taxon>
        <taxon>Aves</taxon>
        <taxon>Neognathae</taxon>
        <taxon>Galloanserae</taxon>
        <taxon>Anseriformes</taxon>
        <taxon>Anatidae</taxon>
        <taxon>Anatinae</taxon>
        <taxon>Anas</taxon>
    </lineage>
</organism>
<dbReference type="FunFam" id="3.30.930.10:FF:000041">
    <property type="entry name" value="Phenylalanyl-tRNA synthetase 2, mitochondrial"/>
    <property type="match status" value="1"/>
</dbReference>
<dbReference type="GO" id="GO:0000049">
    <property type="term" value="F:tRNA binding"/>
    <property type="evidence" value="ECO:0007669"/>
    <property type="project" value="InterPro"/>
</dbReference>
<dbReference type="InterPro" id="IPR045864">
    <property type="entry name" value="aa-tRNA-synth_II/BPL/LPL"/>
</dbReference>
<feature type="domain" description="Aminoacyl-transfer RNA synthetases class-II family profile" evidence="8">
    <location>
        <begin position="176"/>
        <end position="347"/>
    </location>
</feature>
<keyword evidence="2" id="KW-0436">Ligase</keyword>
<keyword evidence="4" id="KW-0067">ATP-binding</keyword>
<keyword evidence="6" id="KW-0030">Aminoacyl-tRNA synthetase</keyword>
<dbReference type="SUPFAM" id="SSF55681">
    <property type="entry name" value="Class II aaRS and biotin synthetases"/>
    <property type="match status" value="1"/>
</dbReference>
<comment type="catalytic activity">
    <reaction evidence="7">
        <text>tRNA(Phe) + L-phenylalanine + ATP = L-phenylalanyl-tRNA(Phe) + AMP + diphosphate + H(+)</text>
        <dbReference type="Rhea" id="RHEA:19413"/>
        <dbReference type="Rhea" id="RHEA-COMP:9668"/>
        <dbReference type="Rhea" id="RHEA-COMP:9699"/>
        <dbReference type="ChEBI" id="CHEBI:15378"/>
        <dbReference type="ChEBI" id="CHEBI:30616"/>
        <dbReference type="ChEBI" id="CHEBI:33019"/>
        <dbReference type="ChEBI" id="CHEBI:58095"/>
        <dbReference type="ChEBI" id="CHEBI:78442"/>
        <dbReference type="ChEBI" id="CHEBI:78531"/>
        <dbReference type="ChEBI" id="CHEBI:456215"/>
        <dbReference type="EC" id="6.1.1.20"/>
    </reaction>
</comment>
<accession>A0A493TB51</accession>
<evidence type="ECO:0000256" key="5">
    <source>
        <dbReference type="ARBA" id="ARBA00022917"/>
    </source>
</evidence>
<evidence type="ECO:0000256" key="1">
    <source>
        <dbReference type="ARBA" id="ARBA00012814"/>
    </source>
</evidence>
<dbReference type="InterPro" id="IPR002319">
    <property type="entry name" value="Phenylalanyl-tRNA_Synthase"/>
</dbReference>
<keyword evidence="3" id="KW-0547">Nucleotide-binding</keyword>
<evidence type="ECO:0000256" key="6">
    <source>
        <dbReference type="ARBA" id="ARBA00023146"/>
    </source>
</evidence>
<reference evidence="9" key="2">
    <citation type="submission" date="2025-08" db="UniProtKB">
        <authorList>
            <consortium name="Ensembl"/>
        </authorList>
    </citation>
    <scope>IDENTIFICATION</scope>
</reference>
<dbReference type="PANTHER" id="PTHR11538:SF41">
    <property type="entry name" value="PHENYLALANINE--TRNA LIGASE, MITOCHONDRIAL"/>
    <property type="match status" value="1"/>
</dbReference>
<dbReference type="PANTHER" id="PTHR11538">
    <property type="entry name" value="PHENYLALANYL-TRNA SYNTHETASE"/>
    <property type="match status" value="1"/>
</dbReference>
<dbReference type="GO" id="GO:0005739">
    <property type="term" value="C:mitochondrion"/>
    <property type="evidence" value="ECO:0007669"/>
    <property type="project" value="TreeGrafter"/>
</dbReference>
<evidence type="ECO:0000256" key="4">
    <source>
        <dbReference type="ARBA" id="ARBA00022840"/>
    </source>
</evidence>
<reference evidence="9" key="3">
    <citation type="submission" date="2025-09" db="UniProtKB">
        <authorList>
            <consortium name="Ensembl"/>
        </authorList>
    </citation>
    <scope>IDENTIFICATION</scope>
</reference>
<dbReference type="GO" id="GO:0004826">
    <property type="term" value="F:phenylalanine-tRNA ligase activity"/>
    <property type="evidence" value="ECO:0007669"/>
    <property type="project" value="UniProtKB-EC"/>
</dbReference>
<protein>
    <recommendedName>
        <fullName evidence="1">phenylalanine--tRNA ligase</fullName>
        <ecNumber evidence="1">6.1.1.20</ecNumber>
    </recommendedName>
</protein>
<dbReference type="CDD" id="cd00496">
    <property type="entry name" value="PheRS_alpha_core"/>
    <property type="match status" value="1"/>
</dbReference>
<evidence type="ECO:0000313" key="9">
    <source>
        <dbReference type="Ensembl" id="ENSAPLP00000022895.1"/>
    </source>
</evidence>
<evidence type="ECO:0000259" key="8">
    <source>
        <dbReference type="PROSITE" id="PS50862"/>
    </source>
</evidence>
<dbReference type="Ensembl" id="ENSAPLT00000025597.1">
    <property type="protein sequence ID" value="ENSAPLP00000022895.1"/>
    <property type="gene ID" value="ENSAPLG00000005643.2"/>
</dbReference>
<keyword evidence="5" id="KW-0648">Protein biosynthesis</keyword>
<dbReference type="InterPro" id="IPR006195">
    <property type="entry name" value="aa-tRNA-synth_II"/>
</dbReference>
<dbReference type="Proteomes" id="UP000016666">
    <property type="component" value="Chromosome 2"/>
</dbReference>
<keyword evidence="10" id="KW-1185">Reference proteome</keyword>
<name>A0A493TB51_ANAPP</name>
<dbReference type="AlphaFoldDB" id="A0A493TB51"/>
<sequence>MAMLWKFMRVARYSKTALPPKVRGIPVHSRHFSSSKSVPSDFAASTTCLNTVELLGKSYPQDDYSNVTEKILSKVGKNLHNKKHHPLWLIKEQVKDHFYKQYTGRRGTPLFSVYDGLSPVVTVQQNFDSLLIPQNHASRKKEDNYYLNRDHMLRAHTSAHQWDLIHSGLDAFLAVGDVYRRDTIDNTHYPVFHQMEGVRLFSCHELFSNIKDGESFQLFEQGHRTAHKQECHTMEAVRLVEFNLKQVLTKLMTHIFGDGLQVRWVDCYFPFTHPSFEMEINFQGEWLEVLGCGVMEQQLVNSAGAQDKIGWAFGLGLERLAMILYDIPDIRLFWSEDERFLKQFIVPHICQKIKFQIASGNAYPDTQVHGYLEILLYYVHSNTVITLLFVRVGQSFYFFMSSCTFSIPYCNIKISFSVAIQVALLYVENIKKSMHCFSLSLFFFFTVRSI</sequence>
<reference evidence="9 10" key="1">
    <citation type="submission" date="2017-10" db="EMBL/GenBank/DDBJ databases">
        <title>A new Pekin duck reference genome.</title>
        <authorList>
            <person name="Hou Z.-C."/>
            <person name="Zhou Z.-K."/>
            <person name="Zhu F."/>
            <person name="Hou S.-S."/>
        </authorList>
    </citation>
    <scope>NUCLEOTIDE SEQUENCE [LARGE SCALE GENOMIC DNA]</scope>
</reference>
<dbReference type="GO" id="GO:0005524">
    <property type="term" value="F:ATP binding"/>
    <property type="evidence" value="ECO:0007669"/>
    <property type="project" value="UniProtKB-KW"/>
</dbReference>
<evidence type="ECO:0000256" key="2">
    <source>
        <dbReference type="ARBA" id="ARBA00022598"/>
    </source>
</evidence>
<proteinExistence type="predicted"/>
<dbReference type="GO" id="GO:0006432">
    <property type="term" value="P:phenylalanyl-tRNA aminoacylation"/>
    <property type="evidence" value="ECO:0007669"/>
    <property type="project" value="TreeGrafter"/>
</dbReference>
<gene>
    <name evidence="9" type="primary">FARS2</name>
</gene>